<name>A0A7J7JBX8_BUGNE</name>
<evidence type="ECO:0000313" key="14">
    <source>
        <dbReference type="Proteomes" id="UP000593567"/>
    </source>
</evidence>
<feature type="transmembrane region" description="Helical" evidence="11">
    <location>
        <begin position="179"/>
        <end position="198"/>
    </location>
</feature>
<dbReference type="GO" id="GO:0004965">
    <property type="term" value="F:G protein-coupled GABA receptor activity"/>
    <property type="evidence" value="ECO:0007669"/>
    <property type="project" value="InterPro"/>
</dbReference>
<dbReference type="AlphaFoldDB" id="A0A7J7JBX8"/>
<feature type="transmembrane region" description="Helical" evidence="11">
    <location>
        <begin position="351"/>
        <end position="373"/>
    </location>
</feature>
<evidence type="ECO:0000256" key="8">
    <source>
        <dbReference type="ARBA" id="ARBA00023224"/>
    </source>
</evidence>
<dbReference type="SUPFAM" id="SSF53822">
    <property type="entry name" value="Periplasmic binding protein-like I"/>
    <property type="match status" value="1"/>
</dbReference>
<evidence type="ECO:0000256" key="7">
    <source>
        <dbReference type="ARBA" id="ARBA00023180"/>
    </source>
</evidence>
<evidence type="ECO:0000256" key="10">
    <source>
        <dbReference type="SAM" id="MobiDB-lite"/>
    </source>
</evidence>
<dbReference type="Pfam" id="PF00003">
    <property type="entry name" value="7tm_3"/>
    <property type="match status" value="1"/>
</dbReference>
<evidence type="ECO:0000256" key="3">
    <source>
        <dbReference type="ARBA" id="ARBA00022989"/>
    </source>
</evidence>
<evidence type="ECO:0000256" key="9">
    <source>
        <dbReference type="SAM" id="Coils"/>
    </source>
</evidence>
<dbReference type="PANTHER" id="PTHR10519:SF77">
    <property type="entry name" value="GAMMA-AMINOBUTYRIC ACID TYPE B RECEPTOR SUBUNIT 1"/>
    <property type="match status" value="1"/>
</dbReference>
<keyword evidence="4" id="KW-0297">G-protein coupled receptor</keyword>
<evidence type="ECO:0000256" key="1">
    <source>
        <dbReference type="ARBA" id="ARBA00004141"/>
    </source>
</evidence>
<feature type="transmembrane region" description="Helical" evidence="11">
    <location>
        <begin position="101"/>
        <end position="125"/>
    </location>
</feature>
<comment type="caution">
    <text evidence="13">The sequence shown here is derived from an EMBL/GenBank/DDBJ whole genome shotgun (WGS) entry which is preliminary data.</text>
</comment>
<keyword evidence="7" id="KW-0325">Glycoprotein</keyword>
<keyword evidence="8" id="KW-0807">Transducer</keyword>
<dbReference type="InterPro" id="IPR028082">
    <property type="entry name" value="Peripla_BP_I"/>
</dbReference>
<dbReference type="InterPro" id="IPR002455">
    <property type="entry name" value="GPCR3_GABA-B"/>
</dbReference>
<evidence type="ECO:0000259" key="12">
    <source>
        <dbReference type="PROSITE" id="PS50259"/>
    </source>
</evidence>
<dbReference type="OrthoDB" id="17569at2759"/>
<comment type="subcellular location">
    <subcellularLocation>
        <location evidence="1">Membrane</location>
        <topology evidence="1">Multi-pass membrane protein</topology>
    </subcellularLocation>
</comment>
<protein>
    <submittedName>
        <fullName evidence="13">GABA-B-R1</fullName>
    </submittedName>
</protein>
<dbReference type="GO" id="GO:0038039">
    <property type="term" value="C:G protein-coupled receptor heterodimeric complex"/>
    <property type="evidence" value="ECO:0007669"/>
    <property type="project" value="TreeGrafter"/>
</dbReference>
<feature type="compositionally biased region" description="Basic and acidic residues" evidence="10">
    <location>
        <begin position="442"/>
        <end position="474"/>
    </location>
</feature>
<feature type="coiled-coil region" evidence="9">
    <location>
        <begin position="397"/>
        <end position="431"/>
    </location>
</feature>
<keyword evidence="9" id="KW-0175">Coiled coil</keyword>
<dbReference type="GO" id="GO:0007214">
    <property type="term" value="P:gamma-aminobutyric acid signaling pathway"/>
    <property type="evidence" value="ECO:0007669"/>
    <property type="project" value="TreeGrafter"/>
</dbReference>
<keyword evidence="2 11" id="KW-0812">Transmembrane</keyword>
<evidence type="ECO:0000256" key="2">
    <source>
        <dbReference type="ARBA" id="ARBA00022692"/>
    </source>
</evidence>
<feature type="transmembrane region" description="Helical" evidence="11">
    <location>
        <begin position="320"/>
        <end position="345"/>
    </location>
</feature>
<feature type="domain" description="G-protein coupled receptors family 3 profile" evidence="12">
    <location>
        <begin position="109"/>
        <end position="382"/>
    </location>
</feature>
<feature type="transmembrane region" description="Helical" evidence="11">
    <location>
        <begin position="137"/>
        <end position="159"/>
    </location>
</feature>
<dbReference type="EMBL" id="VXIV02002667">
    <property type="protein sequence ID" value="KAF6023760.1"/>
    <property type="molecule type" value="Genomic_DNA"/>
</dbReference>
<dbReference type="Proteomes" id="UP000593567">
    <property type="component" value="Unassembled WGS sequence"/>
</dbReference>
<sequence>MENKSLESFDYHDSLIKDTVLNSLNRTDFEGVSGRVTFTSTGDRIAKTQIEQMQNGTYYTVGYYDYTTGELDWLETDQWPGGSYPADRTIIKDKFRVLSRYILYAMLPLSYLGIIFSIASLVFNICTAKYSIIYNSLPSLNSSMAVGCTLCLACVTLFGMDGEWVNPVSYSAICLARTWTLTIGFTLSYGAMFVKVLYSWRICRATKLSQSVPSKTISQLIIPVTEPYYILLSLLVIDIAILSAWQSLDPLKRSIKTFDAQLPTDPADGDIKYRPLLEHCSCDHMTKWIAVIYSYKGLLLLAGLFLAYETRNVKIRFINDLKFVAMAIYNILVLCVVSVPVTLIIPYQHNALYGFISVAIILSCYLSLSLIFIPKMIPIIRRRIDLDQHETQQVLIHQENEKRLDELKERNDTLKQQIAQKEKEIRELHLVLQKKFSSQISNDDRQTSDSAFSEEHTDRAQESPECRMADTELL</sequence>
<gene>
    <name evidence="13" type="ORF">EB796_017934</name>
</gene>
<feature type="transmembrane region" description="Helical" evidence="11">
    <location>
        <begin position="228"/>
        <end position="248"/>
    </location>
</feature>
<organism evidence="13 14">
    <name type="scientific">Bugula neritina</name>
    <name type="common">Brown bryozoan</name>
    <name type="synonym">Sertularia neritina</name>
    <dbReference type="NCBI Taxonomy" id="10212"/>
    <lineage>
        <taxon>Eukaryota</taxon>
        <taxon>Metazoa</taxon>
        <taxon>Spiralia</taxon>
        <taxon>Lophotrochozoa</taxon>
        <taxon>Bryozoa</taxon>
        <taxon>Gymnolaemata</taxon>
        <taxon>Cheilostomatida</taxon>
        <taxon>Flustrina</taxon>
        <taxon>Buguloidea</taxon>
        <taxon>Bugulidae</taxon>
        <taxon>Bugula</taxon>
    </lineage>
</organism>
<feature type="transmembrane region" description="Helical" evidence="11">
    <location>
        <begin position="288"/>
        <end position="308"/>
    </location>
</feature>
<accession>A0A7J7JBX8</accession>
<evidence type="ECO:0000256" key="6">
    <source>
        <dbReference type="ARBA" id="ARBA00023170"/>
    </source>
</evidence>
<keyword evidence="6" id="KW-0675">Receptor</keyword>
<dbReference type="InterPro" id="IPR017978">
    <property type="entry name" value="GPCR_3_C"/>
</dbReference>
<keyword evidence="3 11" id="KW-1133">Transmembrane helix</keyword>
<proteinExistence type="predicted"/>
<reference evidence="13" key="1">
    <citation type="submission" date="2020-06" db="EMBL/GenBank/DDBJ databases">
        <title>Draft genome of Bugula neritina, a colonial animal packing powerful symbionts and potential medicines.</title>
        <authorList>
            <person name="Rayko M."/>
        </authorList>
    </citation>
    <scope>NUCLEOTIDE SEQUENCE [LARGE SCALE GENOMIC DNA]</scope>
    <source>
        <strain evidence="13">Kwan_BN1</strain>
    </source>
</reference>
<keyword evidence="14" id="KW-1185">Reference proteome</keyword>
<dbReference type="PRINTS" id="PR01176">
    <property type="entry name" value="GABABRECEPTR"/>
</dbReference>
<evidence type="ECO:0000256" key="5">
    <source>
        <dbReference type="ARBA" id="ARBA00023136"/>
    </source>
</evidence>
<dbReference type="PANTHER" id="PTHR10519">
    <property type="entry name" value="GABA-B RECEPTOR"/>
    <property type="match status" value="1"/>
</dbReference>
<evidence type="ECO:0000256" key="4">
    <source>
        <dbReference type="ARBA" id="ARBA00023040"/>
    </source>
</evidence>
<evidence type="ECO:0000256" key="11">
    <source>
        <dbReference type="SAM" id="Phobius"/>
    </source>
</evidence>
<evidence type="ECO:0000313" key="13">
    <source>
        <dbReference type="EMBL" id="KAF6023760.1"/>
    </source>
</evidence>
<dbReference type="Gene3D" id="3.40.50.2300">
    <property type="match status" value="1"/>
</dbReference>
<feature type="region of interest" description="Disordered" evidence="10">
    <location>
        <begin position="441"/>
        <end position="474"/>
    </location>
</feature>
<dbReference type="PRINTS" id="PR01177">
    <property type="entry name" value="GABAB1RECPTR"/>
</dbReference>
<keyword evidence="5 11" id="KW-0472">Membrane</keyword>
<dbReference type="PROSITE" id="PS50259">
    <property type="entry name" value="G_PROTEIN_RECEP_F3_4"/>
    <property type="match status" value="1"/>
</dbReference>